<evidence type="ECO:0000256" key="5">
    <source>
        <dbReference type="ARBA" id="ARBA00022989"/>
    </source>
</evidence>
<dbReference type="InterPro" id="IPR000515">
    <property type="entry name" value="MetI-like"/>
</dbReference>
<evidence type="ECO:0000256" key="6">
    <source>
        <dbReference type="ARBA" id="ARBA00023136"/>
    </source>
</evidence>
<comment type="subcellular location">
    <subcellularLocation>
        <location evidence="1 7">Cell membrane</location>
        <topology evidence="1 7">Multi-pass membrane protein</topology>
    </subcellularLocation>
</comment>
<dbReference type="CDD" id="cd06261">
    <property type="entry name" value="TM_PBP2"/>
    <property type="match status" value="1"/>
</dbReference>
<keyword evidence="3" id="KW-1003">Cell membrane</keyword>
<feature type="transmembrane region" description="Helical" evidence="7">
    <location>
        <begin position="180"/>
        <end position="200"/>
    </location>
</feature>
<dbReference type="Proteomes" id="UP000216052">
    <property type="component" value="Chromosome"/>
</dbReference>
<evidence type="ECO:0000256" key="4">
    <source>
        <dbReference type="ARBA" id="ARBA00022692"/>
    </source>
</evidence>
<organism evidence="9 10">
    <name type="scientific">Sporomusa acidovorans (strain ATCC 49682 / DSM 3132 / Mol)</name>
    <dbReference type="NCBI Taxonomy" id="1123286"/>
    <lineage>
        <taxon>Bacteria</taxon>
        <taxon>Bacillati</taxon>
        <taxon>Bacillota</taxon>
        <taxon>Negativicutes</taxon>
        <taxon>Selenomonadales</taxon>
        <taxon>Sporomusaceae</taxon>
        <taxon>Sporomusa</taxon>
    </lineage>
</organism>
<keyword evidence="2 7" id="KW-0813">Transport</keyword>
<dbReference type="RefSeq" id="WP_093795130.1">
    <property type="nucleotide sequence ID" value="NZ_CP155571.1"/>
</dbReference>
<sequence length="324" mass="35682">MVNTLYFQRSFRLLITFFLIITLNFALPRLMPGDPAITLLGQDAAVVTGADFAELRSKYGLDKQLWQQYLSYWQALSQGDLGYSYHCRQPVAQAIKQHLGWTLALLVPVVVFSSLLAILLGTIAGWKSGSKLDSTLTCGSLLFYSFPQFLIGMLLLKLFAFELRLFPLGGLGSGNNHSSFAYLLDTLWHLALPILALTIAATSSKLLLMRNSAAKERHEDYITYATAKGLSTCRILAVHLLRNACLPLLSQIALNIGFIVSGALVIEIVFSINGMGTLIYEAAIYRDYPLLQGCFLILTLFVVLANLLADLAYGIADPRISPSH</sequence>
<keyword evidence="5 7" id="KW-1133">Transmembrane helix</keyword>
<evidence type="ECO:0000259" key="8">
    <source>
        <dbReference type="PROSITE" id="PS50928"/>
    </source>
</evidence>
<feature type="transmembrane region" description="Helical" evidence="7">
    <location>
        <begin position="293"/>
        <end position="316"/>
    </location>
</feature>
<keyword evidence="4 7" id="KW-0812">Transmembrane</keyword>
<evidence type="ECO:0000256" key="1">
    <source>
        <dbReference type="ARBA" id="ARBA00004651"/>
    </source>
</evidence>
<evidence type="ECO:0000256" key="2">
    <source>
        <dbReference type="ARBA" id="ARBA00022448"/>
    </source>
</evidence>
<dbReference type="PANTHER" id="PTHR43376">
    <property type="entry name" value="OLIGOPEPTIDE TRANSPORT SYSTEM PERMEASE PROTEIN"/>
    <property type="match status" value="1"/>
</dbReference>
<keyword evidence="6 7" id="KW-0472">Membrane</keyword>
<evidence type="ECO:0000256" key="7">
    <source>
        <dbReference type="RuleBase" id="RU363032"/>
    </source>
</evidence>
<evidence type="ECO:0000313" key="10">
    <source>
        <dbReference type="Proteomes" id="UP000216052"/>
    </source>
</evidence>
<dbReference type="PROSITE" id="PS50928">
    <property type="entry name" value="ABC_TM1"/>
    <property type="match status" value="1"/>
</dbReference>
<evidence type="ECO:0000256" key="3">
    <source>
        <dbReference type="ARBA" id="ARBA00022475"/>
    </source>
</evidence>
<keyword evidence="10" id="KW-1185">Reference proteome</keyword>
<comment type="similarity">
    <text evidence="7">Belongs to the binding-protein-dependent transport system permease family.</text>
</comment>
<dbReference type="Pfam" id="PF00528">
    <property type="entry name" value="BPD_transp_1"/>
    <property type="match status" value="1"/>
</dbReference>
<feature type="domain" description="ABC transmembrane type-1" evidence="8">
    <location>
        <begin position="99"/>
        <end position="309"/>
    </location>
</feature>
<dbReference type="SUPFAM" id="SSF161098">
    <property type="entry name" value="MetI-like"/>
    <property type="match status" value="1"/>
</dbReference>
<dbReference type="EMBL" id="CP155571">
    <property type="protein sequence ID" value="XFO70878.1"/>
    <property type="molecule type" value="Genomic_DNA"/>
</dbReference>
<feature type="transmembrane region" description="Helical" evidence="7">
    <location>
        <begin position="12"/>
        <end position="31"/>
    </location>
</feature>
<dbReference type="Pfam" id="PF19300">
    <property type="entry name" value="BPD_transp_1_N"/>
    <property type="match status" value="1"/>
</dbReference>
<proteinExistence type="inferred from homology"/>
<dbReference type="InterPro" id="IPR035906">
    <property type="entry name" value="MetI-like_sf"/>
</dbReference>
<accession>A0ABZ3IYA4</accession>
<gene>
    <name evidence="9" type="primary">dppB_1</name>
    <name evidence="9" type="ORF">SPACI_008780</name>
</gene>
<protein>
    <submittedName>
        <fullName evidence="9">Dipeptide transport system permease protein DppB</fullName>
    </submittedName>
</protein>
<dbReference type="PANTHER" id="PTHR43376:SF1">
    <property type="entry name" value="OLIGOPEPTIDE TRANSPORT SYSTEM PERMEASE PROTEIN"/>
    <property type="match status" value="1"/>
</dbReference>
<reference evidence="9" key="1">
    <citation type="submission" date="2024-05" db="EMBL/GenBank/DDBJ databases">
        <title>Isolation and characterization of Sporomusa carbonis sp. nov., a carboxydotrophic hydrogenogen in the genus of Sporomusa isolated from a charcoal burning pile.</title>
        <authorList>
            <person name="Boeer T."/>
            <person name="Rosenbaum F."/>
            <person name="Eysell L."/>
            <person name="Mueller V."/>
            <person name="Daniel R."/>
            <person name="Poehlein A."/>
        </authorList>
    </citation>
    <scope>NUCLEOTIDE SEQUENCE [LARGE SCALE GENOMIC DNA]</scope>
    <source>
        <strain evidence="9">DSM 3132</strain>
    </source>
</reference>
<feature type="transmembrane region" description="Helical" evidence="7">
    <location>
        <begin position="141"/>
        <end position="160"/>
    </location>
</feature>
<feature type="transmembrane region" description="Helical" evidence="7">
    <location>
        <begin position="99"/>
        <end position="120"/>
    </location>
</feature>
<dbReference type="InterPro" id="IPR045621">
    <property type="entry name" value="BPD_transp_1_N"/>
</dbReference>
<feature type="transmembrane region" description="Helical" evidence="7">
    <location>
        <begin position="252"/>
        <end position="272"/>
    </location>
</feature>
<name>A0ABZ3IYA4_SPOA4</name>
<dbReference type="Gene3D" id="1.10.3720.10">
    <property type="entry name" value="MetI-like"/>
    <property type="match status" value="1"/>
</dbReference>
<evidence type="ECO:0000313" key="9">
    <source>
        <dbReference type="EMBL" id="XFO70878.1"/>
    </source>
</evidence>